<keyword evidence="2" id="KW-1003">Cell membrane</keyword>
<feature type="region of interest" description="Disordered" evidence="4">
    <location>
        <begin position="496"/>
        <end position="518"/>
    </location>
</feature>
<proteinExistence type="predicted"/>
<evidence type="ECO:0000256" key="1">
    <source>
        <dbReference type="ARBA" id="ARBA00004236"/>
    </source>
</evidence>
<dbReference type="Ensembl" id="ENSSGRT00000082430.1">
    <property type="protein sequence ID" value="ENSSGRP00000077430.1"/>
    <property type="gene ID" value="ENSSGRG00000039218.1"/>
</dbReference>
<organism evidence="6 7">
    <name type="scientific">Sinocyclocheilus grahami</name>
    <name type="common">Dianchi golden-line fish</name>
    <name type="synonym">Barbus grahami</name>
    <dbReference type="NCBI Taxonomy" id="75366"/>
    <lineage>
        <taxon>Eukaryota</taxon>
        <taxon>Metazoa</taxon>
        <taxon>Chordata</taxon>
        <taxon>Craniata</taxon>
        <taxon>Vertebrata</taxon>
        <taxon>Euteleostomi</taxon>
        <taxon>Actinopterygii</taxon>
        <taxon>Neopterygii</taxon>
        <taxon>Teleostei</taxon>
        <taxon>Ostariophysi</taxon>
        <taxon>Cypriniformes</taxon>
        <taxon>Cyprinidae</taxon>
        <taxon>Cyprininae</taxon>
        <taxon>Sinocyclocheilus</taxon>
    </lineage>
</organism>
<feature type="compositionally biased region" description="Polar residues" evidence="4">
    <location>
        <begin position="496"/>
        <end position="508"/>
    </location>
</feature>
<dbReference type="SMART" id="SM00228">
    <property type="entry name" value="PDZ"/>
    <property type="match status" value="4"/>
</dbReference>
<keyword evidence="2" id="KW-0472">Membrane</keyword>
<dbReference type="InterPro" id="IPR001478">
    <property type="entry name" value="PDZ"/>
</dbReference>
<keyword evidence="3" id="KW-0677">Repeat</keyword>
<feature type="domain" description="PDZ" evidence="5">
    <location>
        <begin position="66"/>
        <end position="117"/>
    </location>
</feature>
<evidence type="ECO:0000256" key="4">
    <source>
        <dbReference type="SAM" id="MobiDB-lite"/>
    </source>
</evidence>
<dbReference type="Pfam" id="PF17820">
    <property type="entry name" value="PDZ_6"/>
    <property type="match status" value="1"/>
</dbReference>
<dbReference type="CDD" id="cd06768">
    <property type="entry name" value="PDZ_NHERF-like"/>
    <property type="match status" value="4"/>
</dbReference>
<dbReference type="Pfam" id="PF00595">
    <property type="entry name" value="PDZ"/>
    <property type="match status" value="3"/>
</dbReference>
<protein>
    <submittedName>
        <fullName evidence="6">NHERF family PDZ scaffold protein 4</fullName>
    </submittedName>
</protein>
<keyword evidence="7" id="KW-1185">Reference proteome</keyword>
<feature type="domain" description="PDZ" evidence="5">
    <location>
        <begin position="172"/>
        <end position="253"/>
    </location>
</feature>
<reference evidence="6" key="1">
    <citation type="submission" date="2025-08" db="UniProtKB">
        <authorList>
            <consortium name="Ensembl"/>
        </authorList>
    </citation>
    <scope>IDENTIFICATION</scope>
</reference>
<evidence type="ECO:0000256" key="3">
    <source>
        <dbReference type="ARBA" id="ARBA00022737"/>
    </source>
</evidence>
<dbReference type="PANTHER" id="PTHR14191:SF20">
    <property type="entry name" value="NA(+)_H(+) EXCHANGE REGULATORY COFACTOR NHE-RF4"/>
    <property type="match status" value="1"/>
</dbReference>
<dbReference type="InParanoid" id="A0A672QN97"/>
<dbReference type="InterPro" id="IPR051067">
    <property type="entry name" value="NHER"/>
</dbReference>
<feature type="domain" description="PDZ" evidence="5">
    <location>
        <begin position="405"/>
        <end position="485"/>
    </location>
</feature>
<evidence type="ECO:0000313" key="6">
    <source>
        <dbReference type="Ensembl" id="ENSSGRP00000077430.1"/>
    </source>
</evidence>
<dbReference type="Proteomes" id="UP000472262">
    <property type="component" value="Unassembled WGS sequence"/>
</dbReference>
<dbReference type="InterPro" id="IPR041489">
    <property type="entry name" value="PDZ_6"/>
</dbReference>
<evidence type="ECO:0000256" key="2">
    <source>
        <dbReference type="ARBA" id="ARBA00022475"/>
    </source>
</evidence>
<dbReference type="GO" id="GO:0016324">
    <property type="term" value="C:apical plasma membrane"/>
    <property type="evidence" value="ECO:0007669"/>
    <property type="project" value="TreeGrafter"/>
</dbReference>
<dbReference type="AlphaFoldDB" id="A0A672QN97"/>
<dbReference type="InterPro" id="IPR036034">
    <property type="entry name" value="PDZ_sf"/>
</dbReference>
<accession>A0A672QN97</accession>
<comment type="subcellular location">
    <subcellularLocation>
        <location evidence="1">Cell membrane</location>
    </subcellularLocation>
</comment>
<evidence type="ECO:0000259" key="5">
    <source>
        <dbReference type="PROSITE" id="PS50106"/>
    </source>
</evidence>
<evidence type="ECO:0000313" key="7">
    <source>
        <dbReference type="Proteomes" id="UP000472262"/>
    </source>
</evidence>
<name>A0A672QN97_SINGR</name>
<dbReference type="PANTHER" id="PTHR14191">
    <property type="entry name" value="PDZ DOMAIN CONTAINING PROTEIN"/>
    <property type="match status" value="1"/>
</dbReference>
<feature type="domain" description="PDZ" evidence="5">
    <location>
        <begin position="281"/>
        <end position="364"/>
    </location>
</feature>
<dbReference type="Gene3D" id="2.30.42.10">
    <property type="match status" value="4"/>
</dbReference>
<reference evidence="6" key="2">
    <citation type="submission" date="2025-09" db="UniProtKB">
        <authorList>
            <consortium name="Ensembl"/>
        </authorList>
    </citation>
    <scope>IDENTIFICATION</scope>
</reference>
<dbReference type="PROSITE" id="PS50106">
    <property type="entry name" value="PDZ"/>
    <property type="match status" value="4"/>
</dbReference>
<dbReference type="GO" id="GO:0072659">
    <property type="term" value="P:protein localization to plasma membrane"/>
    <property type="evidence" value="ECO:0007669"/>
    <property type="project" value="TreeGrafter"/>
</dbReference>
<dbReference type="SUPFAM" id="SSF50156">
    <property type="entry name" value="PDZ domain-like"/>
    <property type="match status" value="4"/>
</dbReference>
<dbReference type="GO" id="GO:0043495">
    <property type="term" value="F:protein-membrane adaptor activity"/>
    <property type="evidence" value="ECO:0007669"/>
    <property type="project" value="TreeGrafter"/>
</dbReference>
<sequence>MKTVFPLQFEKKKIAVAGCQSHATSQWLILNCIEDSYTKFTFNPKEGIDNPALVISDDKEPDVHPRLCVLKREEGQGFGFYLSKDVGCRGHVVRQVESWSSTERGGLRKGDRILEVNEDFVDDKEHSTVSGLKLYLLVLTAQDYEFAVSEGRDLMSLTSAYRPIEGYSRPRLCYITKEPGSGFGLSIIPIEGERGRYRLSLVTDGPAERAGVQNGDRLIWINGAMISGLSYAALSKMVKKCEDHVTVLVIDSRSEDCYNRMGLPVIPAFAKTHNLPYRPKTLHLTRGPQGYGFLLRQRKLQSGRTAHVLREIDPCSPAEAAGMEDGELVLAVNGEQVEDAEHKGIVSKIRQSGQQVTLTTISIPGRDYFTQLGISPLLFYEDNIPKRERFLIPPLPHQDGQHPRLCVLHKEGAGFGFKLGCVQNKPGTYIGQVMMGSEGERAGLCEGDVVVEVNGQNVEQEYFDDVVRLIKEGGTPLRLLVVEGLGYEKLRHARQTVSSGHNLHSNTVRPAHTHAGIL</sequence>
<dbReference type="OMA" id="NTEHFKV"/>